<evidence type="ECO:0000259" key="3">
    <source>
        <dbReference type="Pfam" id="PF13559"/>
    </source>
</evidence>
<evidence type="ECO:0000313" key="5">
    <source>
        <dbReference type="Proteomes" id="UP001595846"/>
    </source>
</evidence>
<feature type="compositionally biased region" description="Polar residues" evidence="1">
    <location>
        <begin position="436"/>
        <end position="445"/>
    </location>
</feature>
<dbReference type="EMBL" id="JBHSAQ010000013">
    <property type="protein sequence ID" value="MFC3959426.1"/>
    <property type="molecule type" value="Genomic_DNA"/>
</dbReference>
<feature type="region of interest" description="Disordered" evidence="1">
    <location>
        <begin position="43"/>
        <end position="76"/>
    </location>
</feature>
<dbReference type="RefSeq" id="WP_256532942.1">
    <property type="nucleotide sequence ID" value="NZ_CP101824.1"/>
</dbReference>
<name>A0ABD5NQY9_9EURY</name>
<evidence type="ECO:0000256" key="2">
    <source>
        <dbReference type="SAM" id="Phobius"/>
    </source>
</evidence>
<accession>A0ABD5NQY9</accession>
<proteinExistence type="predicted"/>
<feature type="region of interest" description="Disordered" evidence="1">
    <location>
        <begin position="686"/>
        <end position="711"/>
    </location>
</feature>
<dbReference type="Proteomes" id="UP001595846">
    <property type="component" value="Unassembled WGS sequence"/>
</dbReference>
<protein>
    <submittedName>
        <fullName evidence="4">DUF4129 domain-containing protein</fullName>
    </submittedName>
</protein>
<dbReference type="AlphaFoldDB" id="A0ABD5NQY9"/>
<evidence type="ECO:0000313" key="4">
    <source>
        <dbReference type="EMBL" id="MFC3959426.1"/>
    </source>
</evidence>
<keyword evidence="5" id="KW-1185">Reference proteome</keyword>
<dbReference type="InterPro" id="IPR025403">
    <property type="entry name" value="TgpA-like_C"/>
</dbReference>
<feature type="transmembrane region" description="Helical" evidence="2">
    <location>
        <begin position="539"/>
        <end position="558"/>
    </location>
</feature>
<organism evidence="4 5">
    <name type="scientific">Halovivax cerinus</name>
    <dbReference type="NCBI Taxonomy" id="1487865"/>
    <lineage>
        <taxon>Archaea</taxon>
        <taxon>Methanobacteriati</taxon>
        <taxon>Methanobacteriota</taxon>
        <taxon>Stenosarchaea group</taxon>
        <taxon>Halobacteria</taxon>
        <taxon>Halobacteriales</taxon>
        <taxon>Natrialbaceae</taxon>
        <taxon>Halovivax</taxon>
    </lineage>
</organism>
<feature type="compositionally biased region" description="Basic and acidic residues" evidence="1">
    <location>
        <begin position="698"/>
        <end position="711"/>
    </location>
</feature>
<feature type="region of interest" description="Disordered" evidence="1">
    <location>
        <begin position="436"/>
        <end position="461"/>
    </location>
</feature>
<gene>
    <name evidence="4" type="ORF">ACFOUR_13765</name>
</gene>
<sequence length="711" mass="76421">MIRRVPLRRVAVATRPAVFGVTVSLVLAVALFSGPAGVVGLVDASNPGEPTGPTDTPDHGSENRTDRHQNPASYGEAGDAEALAEWYELRLVDRLNESAALLREGAYARSNQTLGERFWEQHAAYEDVAATAGREETATLFEEIRNEQAAMTSLLASYEESMDEYDSAIEAGDDELARERARELESLSTEINASKETISDQYDELEGNTDANFSDVRESVDEATEELRGSQADIRREAFELTALTVRARSTQISYSDPLRARGTLVSESGEPVADDEITLEVGNQTLTTRTDARGRFTVTYRPISVYASTESLSVTYRPNRSSPYLGSRTSVPVSIDRETPTIEVPTSDAASIAFGDEFAVSTDVTLGGEPVDGLPLNVSLGGTVLGTAETTDGSVELSQTLPADIADGHRTLAASVPFEGRAIAPASASTTVRVEPTTPSLSIDHSQRGDELAVSGSLSGDGHPIVDRSITIAIDDRATTVTTAGDGTFTTTVPAPTTVGEHTVSAALDGSGTNLESVETAETLTVTAPSAASITPRLVVLLAAVGAVLVPLTTRWWRRRRETRRTAIESRPQSSVVVASTPERSRPDQLFDRAVGALDAMRVDEAVQTAYAAVRRQLESGVDDRDGLTHWEFYRAYEASSDTHADRLATLTATYERATFEPVSVGPDAARRALSCAEALCDSHEDPAGRYATTEPPDDRVRRRDHGRER</sequence>
<reference evidence="4 5" key="1">
    <citation type="journal article" date="2019" name="Int. J. Syst. Evol. Microbiol.">
        <title>The Global Catalogue of Microorganisms (GCM) 10K type strain sequencing project: providing services to taxonomists for standard genome sequencing and annotation.</title>
        <authorList>
            <consortium name="The Broad Institute Genomics Platform"/>
            <consortium name="The Broad Institute Genome Sequencing Center for Infectious Disease"/>
            <person name="Wu L."/>
            <person name="Ma J."/>
        </authorList>
    </citation>
    <scope>NUCLEOTIDE SEQUENCE [LARGE SCALE GENOMIC DNA]</scope>
    <source>
        <strain evidence="4 5">IBRC-M 10256</strain>
    </source>
</reference>
<dbReference type="Pfam" id="PF13559">
    <property type="entry name" value="DUF4129"/>
    <property type="match status" value="1"/>
</dbReference>
<dbReference type="GeneID" id="73902049"/>
<keyword evidence="2" id="KW-0472">Membrane</keyword>
<comment type="caution">
    <text evidence="4">The sequence shown here is derived from an EMBL/GenBank/DDBJ whole genome shotgun (WGS) entry which is preliminary data.</text>
</comment>
<feature type="domain" description="Protein-glutamine gamma-glutamyltransferase-like C-terminal" evidence="3">
    <location>
        <begin position="612"/>
        <end position="677"/>
    </location>
</feature>
<keyword evidence="2" id="KW-0812">Transmembrane</keyword>
<keyword evidence="2" id="KW-1133">Transmembrane helix</keyword>
<evidence type="ECO:0000256" key="1">
    <source>
        <dbReference type="SAM" id="MobiDB-lite"/>
    </source>
</evidence>
<feature type="compositionally biased region" description="Basic and acidic residues" evidence="1">
    <location>
        <begin position="56"/>
        <end position="69"/>
    </location>
</feature>